<name>A0A4C1Y5U5_EUMVA</name>
<gene>
    <name evidence="2" type="ORF">EVAR_7478_1</name>
</gene>
<feature type="compositionally biased region" description="Basic and acidic residues" evidence="1">
    <location>
        <begin position="43"/>
        <end position="57"/>
    </location>
</feature>
<accession>A0A4C1Y5U5</accession>
<evidence type="ECO:0000256" key="1">
    <source>
        <dbReference type="SAM" id="MobiDB-lite"/>
    </source>
</evidence>
<protein>
    <submittedName>
        <fullName evidence="2">Uncharacterized protein</fullName>
    </submittedName>
</protein>
<organism evidence="2 3">
    <name type="scientific">Eumeta variegata</name>
    <name type="common">Bagworm moth</name>
    <name type="synonym">Eumeta japonica</name>
    <dbReference type="NCBI Taxonomy" id="151549"/>
    <lineage>
        <taxon>Eukaryota</taxon>
        <taxon>Metazoa</taxon>
        <taxon>Ecdysozoa</taxon>
        <taxon>Arthropoda</taxon>
        <taxon>Hexapoda</taxon>
        <taxon>Insecta</taxon>
        <taxon>Pterygota</taxon>
        <taxon>Neoptera</taxon>
        <taxon>Endopterygota</taxon>
        <taxon>Lepidoptera</taxon>
        <taxon>Glossata</taxon>
        <taxon>Ditrysia</taxon>
        <taxon>Tineoidea</taxon>
        <taxon>Psychidae</taxon>
        <taxon>Oiketicinae</taxon>
        <taxon>Eumeta</taxon>
    </lineage>
</organism>
<proteinExistence type="predicted"/>
<dbReference type="AlphaFoldDB" id="A0A4C1Y5U5"/>
<keyword evidence="3" id="KW-1185">Reference proteome</keyword>
<feature type="region of interest" description="Disordered" evidence="1">
    <location>
        <begin position="1"/>
        <end position="61"/>
    </location>
</feature>
<evidence type="ECO:0000313" key="3">
    <source>
        <dbReference type="Proteomes" id="UP000299102"/>
    </source>
</evidence>
<feature type="compositionally biased region" description="Basic and acidic residues" evidence="1">
    <location>
        <begin position="1"/>
        <end position="22"/>
    </location>
</feature>
<sequence length="119" mass="13792">MSTINKKSEEHHTLTPTRRADRSSAAWTTRADTVRRKRRHACAIREGEGREEREMQLARRRPRPRLGCALARSPCGGRRPAAYRSCGRGRSTLPVPFALRRDVSDARYKRPIKKYLTYE</sequence>
<comment type="caution">
    <text evidence="2">The sequence shown here is derived from an EMBL/GenBank/DDBJ whole genome shotgun (WGS) entry which is preliminary data.</text>
</comment>
<dbReference type="EMBL" id="BGZK01001067">
    <property type="protein sequence ID" value="GBP70212.1"/>
    <property type="molecule type" value="Genomic_DNA"/>
</dbReference>
<dbReference type="Proteomes" id="UP000299102">
    <property type="component" value="Unassembled WGS sequence"/>
</dbReference>
<evidence type="ECO:0000313" key="2">
    <source>
        <dbReference type="EMBL" id="GBP70212.1"/>
    </source>
</evidence>
<reference evidence="2 3" key="1">
    <citation type="journal article" date="2019" name="Commun. Biol.">
        <title>The bagworm genome reveals a unique fibroin gene that provides high tensile strength.</title>
        <authorList>
            <person name="Kono N."/>
            <person name="Nakamura H."/>
            <person name="Ohtoshi R."/>
            <person name="Tomita M."/>
            <person name="Numata K."/>
            <person name="Arakawa K."/>
        </authorList>
    </citation>
    <scope>NUCLEOTIDE SEQUENCE [LARGE SCALE GENOMIC DNA]</scope>
</reference>